<keyword evidence="3" id="KW-1185">Reference proteome</keyword>
<dbReference type="PANTHER" id="PTHR47272">
    <property type="entry name" value="DDE_TNP_1_7 DOMAIN-CONTAINING PROTEIN"/>
    <property type="match status" value="1"/>
</dbReference>
<sequence length="109" mass="12417">MSHKLFFDNWFTGINLQVQLEKLKIHSVGTVRLSRPVGCTFMEDKQIKVNGHGTFVEKQATYDNVTVRAVRWFDNCSVILLSTFAAANPVTMVERWDKKKNEVVAVTSV</sequence>
<accession>A0ABR3NK34</accession>
<reference evidence="2 3" key="1">
    <citation type="submission" date="2023-09" db="EMBL/GenBank/DDBJ databases">
        <authorList>
            <person name="Wang M."/>
        </authorList>
    </citation>
    <scope>NUCLEOTIDE SEQUENCE [LARGE SCALE GENOMIC DNA]</scope>
    <source>
        <strain evidence="2">GT-2023</strain>
        <tissue evidence="2">Liver</tissue>
    </source>
</reference>
<evidence type="ECO:0000313" key="3">
    <source>
        <dbReference type="Proteomes" id="UP001558613"/>
    </source>
</evidence>
<proteinExistence type="predicted"/>
<gene>
    <name evidence="2" type="ORF">QQF64_023895</name>
</gene>
<dbReference type="Proteomes" id="UP001558613">
    <property type="component" value="Unassembled WGS sequence"/>
</dbReference>
<comment type="caution">
    <text evidence="2">The sequence shown here is derived from an EMBL/GenBank/DDBJ whole genome shotgun (WGS) entry which is preliminary data.</text>
</comment>
<evidence type="ECO:0000259" key="1">
    <source>
        <dbReference type="Pfam" id="PF13843"/>
    </source>
</evidence>
<dbReference type="Pfam" id="PF13843">
    <property type="entry name" value="DDE_Tnp_1_7"/>
    <property type="match status" value="1"/>
</dbReference>
<evidence type="ECO:0000313" key="2">
    <source>
        <dbReference type="EMBL" id="KAL1277222.1"/>
    </source>
</evidence>
<protein>
    <recommendedName>
        <fullName evidence="1">PiggyBac transposable element-derived protein domain-containing protein</fullName>
    </recommendedName>
</protein>
<dbReference type="EMBL" id="JAYMGO010000003">
    <property type="protein sequence ID" value="KAL1277222.1"/>
    <property type="molecule type" value="Genomic_DNA"/>
</dbReference>
<organism evidence="2 3">
    <name type="scientific">Cirrhinus molitorella</name>
    <name type="common">mud carp</name>
    <dbReference type="NCBI Taxonomy" id="172907"/>
    <lineage>
        <taxon>Eukaryota</taxon>
        <taxon>Metazoa</taxon>
        <taxon>Chordata</taxon>
        <taxon>Craniata</taxon>
        <taxon>Vertebrata</taxon>
        <taxon>Euteleostomi</taxon>
        <taxon>Actinopterygii</taxon>
        <taxon>Neopterygii</taxon>
        <taxon>Teleostei</taxon>
        <taxon>Ostariophysi</taxon>
        <taxon>Cypriniformes</taxon>
        <taxon>Cyprinidae</taxon>
        <taxon>Labeoninae</taxon>
        <taxon>Labeonini</taxon>
        <taxon>Cirrhinus</taxon>
    </lineage>
</organism>
<dbReference type="PANTHER" id="PTHR47272:SF1">
    <property type="entry name" value="PIGGYBAC TRANSPOSABLE ELEMENT-DERIVED PROTEIN 3-LIKE"/>
    <property type="match status" value="1"/>
</dbReference>
<dbReference type="InterPro" id="IPR029526">
    <property type="entry name" value="PGBD"/>
</dbReference>
<name>A0ABR3NK34_9TELE</name>
<feature type="domain" description="PiggyBac transposable element-derived protein" evidence="1">
    <location>
        <begin position="3"/>
        <end position="103"/>
    </location>
</feature>